<dbReference type="InterPro" id="IPR013103">
    <property type="entry name" value="RVT_2"/>
</dbReference>
<dbReference type="GO" id="GO:0005634">
    <property type="term" value="C:nucleus"/>
    <property type="evidence" value="ECO:0007669"/>
    <property type="project" value="UniProtKB-ARBA"/>
</dbReference>
<feature type="region of interest" description="Disordered" evidence="3">
    <location>
        <begin position="415"/>
        <end position="438"/>
    </location>
</feature>
<evidence type="ECO:0000313" key="5">
    <source>
        <dbReference type="EMBL" id="OQE69391.1"/>
    </source>
</evidence>
<accession>A0A1V6X2P3</accession>
<feature type="domain" description="Integrase catalytic" evidence="4">
    <location>
        <begin position="1015"/>
        <end position="1192"/>
    </location>
</feature>
<dbReference type="Proteomes" id="UP000191691">
    <property type="component" value="Unassembled WGS sequence"/>
</dbReference>
<dbReference type="PANTHER" id="PTHR11439">
    <property type="entry name" value="GAG-POL-RELATED RETROTRANSPOSON"/>
    <property type="match status" value="1"/>
</dbReference>
<evidence type="ECO:0000259" key="4">
    <source>
        <dbReference type="PROSITE" id="PS50994"/>
    </source>
</evidence>
<dbReference type="OMA" id="PRETAYG"/>
<dbReference type="InterPro" id="IPR001584">
    <property type="entry name" value="Integrase_cat-core"/>
</dbReference>
<feature type="compositionally biased region" description="Basic and acidic residues" evidence="3">
    <location>
        <begin position="741"/>
        <end position="756"/>
    </location>
</feature>
<reference evidence="6" key="1">
    <citation type="journal article" date="2017" name="Nat. Microbiol.">
        <title>Global analysis of biosynthetic gene clusters reveals vast potential of secondary metabolite production in Penicillium species.</title>
        <authorList>
            <person name="Nielsen J.C."/>
            <person name="Grijseels S."/>
            <person name="Prigent S."/>
            <person name="Ji B."/>
            <person name="Dainat J."/>
            <person name="Nielsen K.F."/>
            <person name="Frisvad J.C."/>
            <person name="Workman M."/>
            <person name="Nielsen J."/>
        </authorList>
    </citation>
    <scope>NUCLEOTIDE SEQUENCE [LARGE SCALE GENOMIC DNA]</scope>
    <source>
        <strain evidence="6">IBT 13039</strain>
    </source>
</reference>
<dbReference type="CDD" id="cd09272">
    <property type="entry name" value="RNase_HI_RT_Ty1"/>
    <property type="match status" value="1"/>
</dbReference>
<dbReference type="Pfam" id="PF25597">
    <property type="entry name" value="SH3_retrovirus"/>
    <property type="match status" value="1"/>
</dbReference>
<dbReference type="InterPro" id="IPR012337">
    <property type="entry name" value="RNaseH-like_sf"/>
</dbReference>
<evidence type="ECO:0000313" key="6">
    <source>
        <dbReference type="Proteomes" id="UP000191691"/>
    </source>
</evidence>
<dbReference type="SUPFAM" id="SSF56672">
    <property type="entry name" value="DNA/RNA polymerases"/>
    <property type="match status" value="1"/>
</dbReference>
<dbReference type="InterPro" id="IPR043502">
    <property type="entry name" value="DNA/RNA_pol_sf"/>
</dbReference>
<feature type="compositionally biased region" description="Low complexity" evidence="3">
    <location>
        <begin position="427"/>
        <end position="438"/>
    </location>
</feature>
<protein>
    <recommendedName>
        <fullName evidence="4">Integrase catalytic domain-containing protein</fullName>
    </recommendedName>
</protein>
<dbReference type="SUPFAM" id="SSF53098">
    <property type="entry name" value="Ribonuclease H-like"/>
    <property type="match status" value="1"/>
</dbReference>
<dbReference type="GO" id="GO:0003723">
    <property type="term" value="F:RNA binding"/>
    <property type="evidence" value="ECO:0007669"/>
    <property type="project" value="UniProtKB-KW"/>
</dbReference>
<keyword evidence="1" id="KW-0064">Aspartyl protease</keyword>
<dbReference type="Pfam" id="PF13976">
    <property type="entry name" value="gag_pre-integrs"/>
    <property type="match status" value="1"/>
</dbReference>
<dbReference type="PROSITE" id="PS50994">
    <property type="entry name" value="INTEGRASE"/>
    <property type="match status" value="1"/>
</dbReference>
<dbReference type="STRING" id="60175.A0A1V6X2P3"/>
<feature type="compositionally biased region" description="Low complexity" evidence="3">
    <location>
        <begin position="1399"/>
        <end position="1418"/>
    </location>
</feature>
<feature type="region of interest" description="Disordered" evidence="3">
    <location>
        <begin position="294"/>
        <end position="382"/>
    </location>
</feature>
<feature type="compositionally biased region" description="Polar residues" evidence="3">
    <location>
        <begin position="1333"/>
        <end position="1345"/>
    </location>
</feature>
<dbReference type="Gene3D" id="3.30.420.10">
    <property type="entry name" value="Ribonuclease H-like superfamily/Ribonuclease H"/>
    <property type="match status" value="1"/>
</dbReference>
<proteinExistence type="predicted"/>
<dbReference type="InterPro" id="IPR054722">
    <property type="entry name" value="PolX-like_BBD"/>
</dbReference>
<feature type="compositionally biased region" description="Polar residues" evidence="3">
    <location>
        <begin position="312"/>
        <end position="322"/>
    </location>
</feature>
<dbReference type="PANTHER" id="PTHR11439:SF467">
    <property type="entry name" value="INTEGRASE CATALYTIC DOMAIN-CONTAINING PROTEIN"/>
    <property type="match status" value="1"/>
</dbReference>
<keyword evidence="1" id="KW-0645">Protease</keyword>
<dbReference type="GO" id="GO:0015074">
    <property type="term" value="P:DNA integration"/>
    <property type="evidence" value="ECO:0007669"/>
    <property type="project" value="InterPro"/>
</dbReference>
<evidence type="ECO:0000256" key="2">
    <source>
        <dbReference type="ARBA" id="ARBA00022884"/>
    </source>
</evidence>
<dbReference type="InterPro" id="IPR025724">
    <property type="entry name" value="GAG-pre-integrase_dom"/>
</dbReference>
<keyword evidence="1" id="KW-0378">Hydrolase</keyword>
<evidence type="ECO:0000256" key="3">
    <source>
        <dbReference type="SAM" id="MobiDB-lite"/>
    </source>
</evidence>
<dbReference type="InterPro" id="IPR036397">
    <property type="entry name" value="RNaseH_sf"/>
</dbReference>
<gene>
    <name evidence="5" type="ORF">PENNAL_c0136G09734</name>
</gene>
<feature type="region of interest" description="Disordered" evidence="3">
    <location>
        <begin position="1302"/>
        <end position="1426"/>
    </location>
</feature>
<keyword evidence="2" id="KW-0694">RNA-binding</keyword>
<keyword evidence="6" id="KW-1185">Reference proteome</keyword>
<feature type="region of interest" description="Disordered" evidence="3">
    <location>
        <begin position="741"/>
        <end position="803"/>
    </location>
</feature>
<sequence>MAVAVQLPMAFPGLHVPPTIESLTQSSLLYNLLPNDEVQPEDKFGIYLVHGNFQLEKDEVMLGTALESRGGCWTRPTRIVDVDPAEIHGHIFKFTCNGEMQAYEYREGSVPNLDGVDLSFFKHLADYVRDNDLESLLGLQVLAKDVPKMMCEFVLERNGTVMLDARDVKNWNPYWVTGFIANELGMTELKGAESHTETTTGNHQVFISGKIGKEDSLIDILQAEELLQEKETPDRLVGSRWPINEELNLLSYLRHLRRWRFTQIQKSYFPSLSPSALLGAYWRLSTEDRVRRASAVTAPITTPHNTTRDSRSTPNTQSTRSGLEQGPSYLHRPISCPLSQAKSSTETSILPSPSSATGDEPVGQSSNTIRYNLRPNRSTTFPQRKPRYLVDWRRFPHFSKSYRYHLNLHRRSDRDYVPLSHTPTPNSSDRSPSVVSSPPSVASSLELFGLEARSLNSSRRILQLRGASTYTMTDIAKFEQFGLNAFYNGIPILDNASDWFKWNQKVNEFIRISAVADDGTTPPIEEEEARQWTHRQKFYSAMITAKLTHNAAQRINAFEISRVQALLKAVKDNFKPEGTGTYVNLQRQYMSLTREKCGSAQALGAEIRKIHAEKLLLDPDCVSSEIERTFFFVHALGPEYENFRDHIFRQMDLVNERDANGNIIKAAPTFDYIENKAIEEEHRKGQLSKQPTEAQALPALAIIRGPGDKKVIPLSDGTTCRIEIDNVPYCSLCRKPYHVDSECFSKNPRPRDQKKDGKSHKSKPGNSHTGTRKPLKRRPTSDDEDDDVGGPRDPKKPTFMATKVSGEDVNKAFGKDVEGNFALFDHIPTLMATKPLSIRDAWIVDSGCAQHVCNNVSRFVKMDQYHGPPLRSVDTSTTPSGVGTVNVMCNVQGRRKWLVLDNVLYVPSAHANLISVLQLLKRGAKVEFSSQSASIRNKLNGKNLYTASQYHGVYALDLWTNLTFPSYHVSSQMSLWHNRLAHLGDANLQRLKKQAYGIRDMEPRQPCNPCLQGRMIEKPHKRSGRSRQGEYAMELLHIDVAGPFDEGLDGSRYWLIVVDDFTGWIEIVTIPRRQEFVIESLRFFLDHNERPERKCRRIRLDRIPEQVGEEMKFILFSRAIHTEVTGVDQHQQNGVAERAHKTIYDRVGPTLAHARLPPKFWPEIARTAAFLSNRSPSSKLNMTPYQAWYGDKPDLSRLRVIGSKGEYLIPPKQRKKLTEPRTRPCILLGYEGNTNYRILLEDGRIVGAPNAEFHEVLTAPSTQTIEDVGARRDGSPGATAAAAGGSKTVGLINQPSVGIRQASVPASGRQLSMAPPERALPKSRNDISHILPRSSNDNSRVLTQSSDEDSQTPASSQSSDDDSQPSVAVQGDRTLSPTRSDDTLGSFVGDLQDIIQRNDSPPGGDQQQDDAQQGLASGEWQRSPELQIDRPVHEVRQEALAHHPELRIRAPHVTLNTSSDSEEELALMNIPEENVIPTFLTVAAKETEPFEPKTLHQAKNDASWLQWEGAMLEEVNSLNQNKTWELVDPPKDRRILSGKWVFKLKRGPHGEVIRHKSRWVVRGFTQEEGIDYDETFASVVKPMSYKALFAIAAALDLEIEQMDVKTAFLYGYIDHEIYVEQPHPMTDGTSRVCKLRKALYGLKQPPRIWYQTLTNFLRNLGFEPISSDLGVFVRSNMYIAVYVDDLLIVGPSIAEIKKIKRSLRNRFQMTDLGPCSYYLGMCAQRDRQNRTLYLSQEAYIDKIAHQFKISNSAPISTPIGTSPLPENSPEYRCPPDQRTTYQRIVGSLMYIMLGTRGDVAYAVSMASRYLANPGPQHMKLARRILRYLNGTKCLRLTYKGHPQMLKGFTDADWGGCRDTRRSTAGYLFNIGSGAISWQPKRQSIVALSTCEAEFLGQTQATKEAIWLRRLLNELNMSQGKTATIICGDNQGAIALSSNPQYHSRTKHMEIQRKWQGEVQDLGTVELKYIPTTEQIADGFTKPLARERFEWFRRGLGIE</sequence>
<evidence type="ECO:0000256" key="1">
    <source>
        <dbReference type="ARBA" id="ARBA00022750"/>
    </source>
</evidence>
<name>A0A1V6X2P3_PENNA</name>
<organism evidence="5 6">
    <name type="scientific">Penicillium nalgiovense</name>
    <dbReference type="NCBI Taxonomy" id="60175"/>
    <lineage>
        <taxon>Eukaryota</taxon>
        <taxon>Fungi</taxon>
        <taxon>Dikarya</taxon>
        <taxon>Ascomycota</taxon>
        <taxon>Pezizomycotina</taxon>
        <taxon>Eurotiomycetes</taxon>
        <taxon>Eurotiomycetidae</taxon>
        <taxon>Eurotiales</taxon>
        <taxon>Aspergillaceae</taxon>
        <taxon>Penicillium</taxon>
    </lineage>
</organism>
<dbReference type="EMBL" id="MOOB01000136">
    <property type="protein sequence ID" value="OQE69391.1"/>
    <property type="molecule type" value="Genomic_DNA"/>
</dbReference>
<feature type="compositionally biased region" description="Low complexity" evidence="3">
    <location>
        <begin position="1351"/>
        <end position="1370"/>
    </location>
</feature>
<comment type="caution">
    <text evidence="5">The sequence shown here is derived from an EMBL/GenBank/DDBJ whole genome shotgun (WGS) entry which is preliminary data.</text>
</comment>
<dbReference type="GO" id="GO:0004190">
    <property type="term" value="F:aspartic-type endopeptidase activity"/>
    <property type="evidence" value="ECO:0007669"/>
    <property type="project" value="UniProtKB-KW"/>
</dbReference>
<dbReference type="Pfam" id="PF07727">
    <property type="entry name" value="RVT_2"/>
    <property type="match status" value="1"/>
</dbReference>
<feature type="compositionally biased region" description="Polar residues" evidence="3">
    <location>
        <begin position="337"/>
        <end position="382"/>
    </location>
</feature>
<dbReference type="Pfam" id="PF22936">
    <property type="entry name" value="Pol_BBD"/>
    <property type="match status" value="1"/>
</dbReference>
<dbReference type="InterPro" id="IPR057670">
    <property type="entry name" value="SH3_retrovirus"/>
</dbReference>